<evidence type="ECO:0000259" key="3">
    <source>
        <dbReference type="Pfam" id="PF00857"/>
    </source>
</evidence>
<evidence type="ECO:0000256" key="2">
    <source>
        <dbReference type="SAM" id="MobiDB-lite"/>
    </source>
</evidence>
<keyword evidence="5" id="KW-1185">Reference proteome</keyword>
<accession>A0ABY3XDE3</accession>
<gene>
    <name evidence="4" type="ORF">MOV92_21705</name>
</gene>
<evidence type="ECO:0000313" key="4">
    <source>
        <dbReference type="EMBL" id="UNP29052.1"/>
    </source>
</evidence>
<evidence type="ECO:0000256" key="1">
    <source>
        <dbReference type="ARBA" id="ARBA00022801"/>
    </source>
</evidence>
<dbReference type="Pfam" id="PF00857">
    <property type="entry name" value="Isochorismatase"/>
    <property type="match status" value="1"/>
</dbReference>
<evidence type="ECO:0000313" key="5">
    <source>
        <dbReference type="Proteomes" id="UP000829194"/>
    </source>
</evidence>
<proteinExistence type="predicted"/>
<dbReference type="InterPro" id="IPR036380">
    <property type="entry name" value="Isochorismatase-like_sf"/>
</dbReference>
<protein>
    <submittedName>
        <fullName evidence="4">Isochorismatase family protein</fullName>
    </submittedName>
</protein>
<dbReference type="InterPro" id="IPR000868">
    <property type="entry name" value="Isochorismatase-like_dom"/>
</dbReference>
<dbReference type="Proteomes" id="UP000829194">
    <property type="component" value="Chromosome"/>
</dbReference>
<dbReference type="PANTHER" id="PTHR43540">
    <property type="entry name" value="PEROXYUREIDOACRYLATE/UREIDOACRYLATE AMIDOHYDROLASE-RELATED"/>
    <property type="match status" value="1"/>
</dbReference>
<feature type="region of interest" description="Disordered" evidence="2">
    <location>
        <begin position="1"/>
        <end position="23"/>
    </location>
</feature>
<dbReference type="EMBL" id="CP093547">
    <property type="protein sequence ID" value="UNP29052.1"/>
    <property type="molecule type" value="Genomic_DNA"/>
</dbReference>
<name>A0ABY3XDE3_9GAMM</name>
<keyword evidence="1" id="KW-0378">Hydrolase</keyword>
<organism evidence="4 5">
    <name type="scientific">Lysobacter gummosus</name>
    <dbReference type="NCBI Taxonomy" id="262324"/>
    <lineage>
        <taxon>Bacteria</taxon>
        <taxon>Pseudomonadati</taxon>
        <taxon>Pseudomonadota</taxon>
        <taxon>Gammaproteobacteria</taxon>
        <taxon>Lysobacterales</taxon>
        <taxon>Lysobacteraceae</taxon>
        <taxon>Lysobacter</taxon>
    </lineage>
</organism>
<sequence length="260" mass="27262">MLFAQASEASDPRPASWRPRQRTGSRMRISAFLGMAALGMAALGNIDAQAATPAPHPTIRDMAGAEPIAQLHADKTALLVIDFQNEYFPGGRMPIADGEAALRQTRRLLDFADAHHIRVIHVQHVLPAGAPVFADGGKTVAFHPDMQPRSGETVVKKDAVSVFAGASAAAIETALHEAGADTLIIAGLQTHACVAGAARDAAAKGYRVIVSSDASATRDLTLRDGSKVGHKQLHASALASIEDTFGDVMTTAQILALPVR</sequence>
<dbReference type="PANTHER" id="PTHR43540:SF15">
    <property type="entry name" value="BLR5631 PROTEIN"/>
    <property type="match status" value="1"/>
</dbReference>
<dbReference type="InterPro" id="IPR050272">
    <property type="entry name" value="Isochorismatase-like_hydrls"/>
</dbReference>
<feature type="domain" description="Isochorismatase-like" evidence="3">
    <location>
        <begin position="76"/>
        <end position="253"/>
    </location>
</feature>
<reference evidence="4 5" key="1">
    <citation type="submission" date="2022-03" db="EMBL/GenBank/DDBJ databases">
        <title>Complete genome sequence of Lysobacter capsici VKM B-2533 and Lysobacter gummosus 10.1.1, promising sources of lytic agents.</title>
        <authorList>
            <person name="Tarlachkov S.V."/>
            <person name="Kudryakova I.V."/>
            <person name="Afoshin A.S."/>
            <person name="Leontyevskaya E.A."/>
            <person name="Leontyevskaya N.V."/>
        </authorList>
    </citation>
    <scope>NUCLEOTIDE SEQUENCE [LARGE SCALE GENOMIC DNA]</scope>
    <source>
        <strain evidence="4 5">10.1.1</strain>
    </source>
</reference>
<dbReference type="Gene3D" id="3.40.50.850">
    <property type="entry name" value="Isochorismatase-like"/>
    <property type="match status" value="1"/>
</dbReference>
<dbReference type="SUPFAM" id="SSF52499">
    <property type="entry name" value="Isochorismatase-like hydrolases"/>
    <property type="match status" value="1"/>
</dbReference>